<dbReference type="Proteomes" id="UP000033722">
    <property type="component" value="Unassembled WGS sequence"/>
</dbReference>
<dbReference type="AlphaFoldDB" id="A0A0F3PX78"/>
<evidence type="ECO:0000313" key="1">
    <source>
        <dbReference type="EMBL" id="KJV83784.1"/>
    </source>
</evidence>
<comment type="caution">
    <text evidence="1">The sequence shown here is derived from an EMBL/GenBank/DDBJ whole genome shotgun (WGS) entry which is preliminary data.</text>
</comment>
<accession>A0A0F3PX78</accession>
<proteinExistence type="predicted"/>
<organism evidence="1 2">
    <name type="scientific">Anaplasma phagocytophilum str. CRT53-1</name>
    <dbReference type="NCBI Taxonomy" id="1359157"/>
    <lineage>
        <taxon>Bacteria</taxon>
        <taxon>Pseudomonadati</taxon>
        <taxon>Pseudomonadota</taxon>
        <taxon>Alphaproteobacteria</taxon>
        <taxon>Rickettsiales</taxon>
        <taxon>Anaplasmataceae</taxon>
        <taxon>Anaplasma</taxon>
        <taxon>phagocytophilum group</taxon>
    </lineage>
</organism>
<protein>
    <submittedName>
        <fullName evidence="1">Uncharacterized protein</fullName>
    </submittedName>
</protein>
<name>A0A0F3PX78_ANAPH</name>
<evidence type="ECO:0000313" key="2">
    <source>
        <dbReference type="Proteomes" id="UP000033722"/>
    </source>
</evidence>
<reference evidence="1 2" key="1">
    <citation type="submission" date="2015-01" db="EMBL/GenBank/DDBJ databases">
        <title>Genome Sequencing of Rickettsiales.</title>
        <authorList>
            <person name="Daugherty S.C."/>
            <person name="Su Q."/>
            <person name="Abolude K."/>
            <person name="Beier-Sexton M."/>
            <person name="Carlyon J.A."/>
            <person name="Carter R."/>
            <person name="Day N.P."/>
            <person name="Dumler S.J."/>
            <person name="Dyachenko V."/>
            <person name="Godinez A."/>
            <person name="Kurtti T.J."/>
            <person name="Lichay M."/>
            <person name="Mullins K.E."/>
            <person name="Ott S."/>
            <person name="Pappas-Brown V."/>
            <person name="Paris D.H."/>
            <person name="Patel P."/>
            <person name="Richards A.L."/>
            <person name="Sadzewicz L."/>
            <person name="Sears K."/>
            <person name="Seidman D."/>
            <person name="Sengamalay N."/>
            <person name="Stenos J."/>
            <person name="Tallon L.J."/>
            <person name="Vincent G."/>
            <person name="Fraser C.M."/>
            <person name="Munderloh U."/>
            <person name="Dunning-Hotopp J.C."/>
        </authorList>
    </citation>
    <scope>NUCLEOTIDE SEQUENCE [LARGE SCALE GENOMIC DNA]</scope>
    <source>
        <strain evidence="1 2">CRT53-1</strain>
    </source>
</reference>
<gene>
    <name evidence="1" type="ORF">APHCRT_1270</name>
</gene>
<sequence length="39" mass="4566">MARYRRAKCGGFCFVVLIFATKSCERVLGCFCVWRWVMA</sequence>
<dbReference type="EMBL" id="LAOD01000026">
    <property type="protein sequence ID" value="KJV83784.1"/>
    <property type="molecule type" value="Genomic_DNA"/>
</dbReference>